<dbReference type="GO" id="GO:0020037">
    <property type="term" value="F:heme binding"/>
    <property type="evidence" value="ECO:0007669"/>
    <property type="project" value="TreeGrafter"/>
</dbReference>
<evidence type="ECO:0000256" key="6">
    <source>
        <dbReference type="ARBA" id="ARBA00022692"/>
    </source>
</evidence>
<evidence type="ECO:0000256" key="8">
    <source>
        <dbReference type="ARBA" id="ARBA00022982"/>
    </source>
</evidence>
<evidence type="ECO:0000256" key="1">
    <source>
        <dbReference type="ARBA" id="ARBA00001970"/>
    </source>
</evidence>
<name>A0A0B5DTS2_9RHOB</name>
<evidence type="ECO:0000256" key="3">
    <source>
        <dbReference type="ARBA" id="ARBA00022448"/>
    </source>
</evidence>
<dbReference type="GO" id="GO:0009055">
    <property type="term" value="F:electron transfer activity"/>
    <property type="evidence" value="ECO:0007669"/>
    <property type="project" value="InterPro"/>
</dbReference>
<accession>A0A0B5DTS2</accession>
<dbReference type="AlphaFoldDB" id="A0A0B5DTS2"/>
<feature type="transmembrane region" description="Helical" evidence="13">
    <location>
        <begin position="97"/>
        <end position="116"/>
    </location>
</feature>
<keyword evidence="9 13" id="KW-1133">Transmembrane helix</keyword>
<proteinExistence type="inferred from homology"/>
<comment type="cofactor">
    <cofactor evidence="1">
        <name>heme b</name>
        <dbReference type="ChEBI" id="CHEBI:60344"/>
    </cofactor>
</comment>
<keyword evidence="5" id="KW-0349">Heme</keyword>
<dbReference type="InterPro" id="IPR011577">
    <property type="entry name" value="Cyt_b561_bac/Ni-Hgenase"/>
</dbReference>
<feature type="transmembrane region" description="Helical" evidence="13">
    <location>
        <begin position="12"/>
        <end position="34"/>
    </location>
</feature>
<dbReference type="Pfam" id="PF01292">
    <property type="entry name" value="Ni_hydr_CYTB"/>
    <property type="match status" value="1"/>
</dbReference>
<comment type="similarity">
    <text evidence="12">Belongs to the cytochrome b561 family.</text>
</comment>
<dbReference type="PANTHER" id="PTHR30529:SF1">
    <property type="entry name" value="CYTOCHROME B561 HOMOLOG 2"/>
    <property type="match status" value="1"/>
</dbReference>
<evidence type="ECO:0000256" key="7">
    <source>
        <dbReference type="ARBA" id="ARBA00022723"/>
    </source>
</evidence>
<dbReference type="RefSeq" id="WP_043869546.1">
    <property type="nucleotide sequence ID" value="NZ_CP004393.1"/>
</dbReference>
<evidence type="ECO:0000256" key="5">
    <source>
        <dbReference type="ARBA" id="ARBA00022617"/>
    </source>
</evidence>
<dbReference type="GO" id="GO:0046872">
    <property type="term" value="F:metal ion binding"/>
    <property type="evidence" value="ECO:0007669"/>
    <property type="project" value="UniProtKB-KW"/>
</dbReference>
<dbReference type="EMBL" id="CP004393">
    <property type="protein sequence ID" value="AJE46828.1"/>
    <property type="molecule type" value="Genomic_DNA"/>
</dbReference>
<keyword evidence="6 13" id="KW-0812">Transmembrane</keyword>
<sequence length="184" mass="20029">MKINDVLLDTPAAYGLVSRILHWALAALLLWQLTGMALKLALGRQPLVAFFVGLHQQIGTVIFLLVVLRILWMFAMRRRRPTHADGLLGAAAKAGHALLYVVMLLVPLSALIRAAGSTRGFAPFGVTIFPPRETELGWTAQVGESLHGEMGWILAVLIGGHVAMVALHEALWRDGTLRRMAGRG</sequence>
<feature type="transmembrane region" description="Helical" evidence="13">
    <location>
        <begin position="152"/>
        <end position="172"/>
    </location>
</feature>
<keyword evidence="11 13" id="KW-0472">Membrane</keyword>
<evidence type="ECO:0000256" key="4">
    <source>
        <dbReference type="ARBA" id="ARBA00022475"/>
    </source>
</evidence>
<evidence type="ECO:0000256" key="13">
    <source>
        <dbReference type="SAM" id="Phobius"/>
    </source>
</evidence>
<dbReference type="STRING" id="1208324.P73_2113"/>
<gene>
    <name evidence="15" type="ORF">P73_2113</name>
</gene>
<dbReference type="PANTHER" id="PTHR30529">
    <property type="entry name" value="CYTOCHROME B561"/>
    <property type="match status" value="1"/>
</dbReference>
<comment type="subcellular location">
    <subcellularLocation>
        <location evidence="2">Cell membrane</location>
        <topology evidence="2">Multi-pass membrane protein</topology>
    </subcellularLocation>
</comment>
<reference evidence="15 16" key="1">
    <citation type="journal article" date="2014" name="Int. J. Syst. Evol. Microbiol.">
        <title>Celeribacter indicus sp. nov., a polycyclic aromatic hydrocarbon-degrading bacterium from deep-sea sediment and reclassification of Huaishuia halophila as Celeribacter halophilus comb. nov.</title>
        <authorList>
            <person name="Lai Q."/>
            <person name="Cao J."/>
            <person name="Yuan J."/>
            <person name="Li F."/>
            <person name="Shao Z."/>
        </authorList>
    </citation>
    <scope>NUCLEOTIDE SEQUENCE [LARGE SCALE GENOMIC DNA]</scope>
    <source>
        <strain evidence="15">P73</strain>
    </source>
</reference>
<dbReference type="InterPro" id="IPR016174">
    <property type="entry name" value="Di-haem_cyt_TM"/>
</dbReference>
<dbReference type="GO" id="GO:0022904">
    <property type="term" value="P:respiratory electron transport chain"/>
    <property type="evidence" value="ECO:0007669"/>
    <property type="project" value="InterPro"/>
</dbReference>
<dbReference type="GO" id="GO:0005886">
    <property type="term" value="C:plasma membrane"/>
    <property type="evidence" value="ECO:0007669"/>
    <property type="project" value="UniProtKB-SubCell"/>
</dbReference>
<feature type="domain" description="Cytochrome b561 bacterial/Ni-hydrogenase" evidence="14">
    <location>
        <begin position="14"/>
        <end position="181"/>
    </location>
</feature>
<keyword evidence="16" id="KW-1185">Reference proteome</keyword>
<keyword evidence="10" id="KW-0408">Iron</keyword>
<evidence type="ECO:0000256" key="2">
    <source>
        <dbReference type="ARBA" id="ARBA00004651"/>
    </source>
</evidence>
<keyword evidence="8" id="KW-0249">Electron transport</keyword>
<dbReference type="InterPro" id="IPR052168">
    <property type="entry name" value="Cytochrome_b561_oxidase"/>
</dbReference>
<keyword evidence="3" id="KW-0813">Transport</keyword>
<evidence type="ECO:0000256" key="12">
    <source>
        <dbReference type="ARBA" id="ARBA00037975"/>
    </source>
</evidence>
<evidence type="ECO:0000313" key="15">
    <source>
        <dbReference type="EMBL" id="AJE46828.1"/>
    </source>
</evidence>
<keyword evidence="4" id="KW-1003">Cell membrane</keyword>
<evidence type="ECO:0000256" key="11">
    <source>
        <dbReference type="ARBA" id="ARBA00023136"/>
    </source>
</evidence>
<dbReference type="OrthoDB" id="7280471at2"/>
<evidence type="ECO:0000313" key="16">
    <source>
        <dbReference type="Proteomes" id="UP000031521"/>
    </source>
</evidence>
<keyword evidence="7" id="KW-0479">Metal-binding</keyword>
<evidence type="ECO:0000259" key="14">
    <source>
        <dbReference type="Pfam" id="PF01292"/>
    </source>
</evidence>
<dbReference type="Proteomes" id="UP000031521">
    <property type="component" value="Chromosome"/>
</dbReference>
<organism evidence="15 16">
    <name type="scientific">Celeribacter indicus</name>
    <dbReference type="NCBI Taxonomy" id="1208324"/>
    <lineage>
        <taxon>Bacteria</taxon>
        <taxon>Pseudomonadati</taxon>
        <taxon>Pseudomonadota</taxon>
        <taxon>Alphaproteobacteria</taxon>
        <taxon>Rhodobacterales</taxon>
        <taxon>Roseobacteraceae</taxon>
        <taxon>Celeribacter</taxon>
    </lineage>
</organism>
<dbReference type="SUPFAM" id="SSF81342">
    <property type="entry name" value="Transmembrane di-heme cytochromes"/>
    <property type="match status" value="1"/>
</dbReference>
<dbReference type="KEGG" id="cid:P73_2113"/>
<evidence type="ECO:0000256" key="10">
    <source>
        <dbReference type="ARBA" id="ARBA00023004"/>
    </source>
</evidence>
<evidence type="ECO:0000256" key="9">
    <source>
        <dbReference type="ARBA" id="ARBA00022989"/>
    </source>
</evidence>
<dbReference type="HOGENOM" id="CLU_095321_3_1_5"/>
<protein>
    <submittedName>
        <fullName evidence="15">Cytochrome B561</fullName>
    </submittedName>
</protein>
<feature type="transmembrane region" description="Helical" evidence="13">
    <location>
        <begin position="54"/>
        <end position="76"/>
    </location>
</feature>